<keyword evidence="5" id="KW-0812">Transmembrane</keyword>
<evidence type="ECO:0000256" key="1">
    <source>
        <dbReference type="ARBA" id="ARBA00009184"/>
    </source>
</evidence>
<dbReference type="CDD" id="cd02612">
    <property type="entry name" value="HAD_PGPPase"/>
    <property type="match status" value="1"/>
</dbReference>
<dbReference type="GO" id="GO:0046872">
    <property type="term" value="F:metal ion binding"/>
    <property type="evidence" value="ECO:0007669"/>
    <property type="project" value="UniProtKB-KW"/>
</dbReference>
<dbReference type="EC" id="3.1.3.3" evidence="6"/>
<sequence length="305" mass="33436">MQTKPLRANLSSHVFHSSHYAHNLHSVRLTKMIHQEEHSAVIGPRRVAAFFDLDKTVIATSSAHAFGKEFMHNGLISTAEAIELSMSKATYMFSGHNSTQMDSSRDQLATMVTGWDVEQVRAIASDALHHVVTPTIYAEARELIEKHRAAGHEVIIISASATMLVELIAEELGVDQVVATEMETSEGKFTGEISFYCKGPAKAEAMRRLAEENHYDLDASYAYSDSATDIPMLEVVGNPTAVNPDRQMKKKSLENGWEILSFRNPVPLFQAPSARELTIGSSLFAGVAAAVGGLLWARRARRGTA</sequence>
<dbReference type="InterPro" id="IPR036412">
    <property type="entry name" value="HAD-like_sf"/>
</dbReference>
<keyword evidence="4" id="KW-0460">Magnesium</keyword>
<proteinExistence type="inferred from homology"/>
<dbReference type="AlphaFoldDB" id="A0A6B8VTA7"/>
<dbReference type="KEGG" id="cok:COCCU_01595"/>
<dbReference type="InterPro" id="IPR006385">
    <property type="entry name" value="HAD_hydro_SerB1"/>
</dbReference>
<dbReference type="FunFam" id="3.40.50.1000:FF:000025">
    <property type="entry name" value="HAD hydrolase, family IB"/>
    <property type="match status" value="1"/>
</dbReference>
<protein>
    <submittedName>
        <fullName evidence="6">Phosphoserine phosphatase</fullName>
        <ecNumber evidence="6">3.1.3.3</ecNumber>
    </submittedName>
</protein>
<dbReference type="PANTHER" id="PTHR43344">
    <property type="entry name" value="PHOSPHOSERINE PHOSPHATASE"/>
    <property type="match status" value="1"/>
</dbReference>
<keyword evidence="5" id="KW-0472">Membrane</keyword>
<dbReference type="Gene3D" id="1.20.1440.100">
    <property type="entry name" value="SG protein - dephosphorylation function"/>
    <property type="match status" value="1"/>
</dbReference>
<name>A0A6B8VTA7_9CORY</name>
<dbReference type="Pfam" id="PF12710">
    <property type="entry name" value="HAD"/>
    <property type="match status" value="1"/>
</dbReference>
<evidence type="ECO:0000256" key="3">
    <source>
        <dbReference type="ARBA" id="ARBA00022801"/>
    </source>
</evidence>
<evidence type="ECO:0000256" key="5">
    <source>
        <dbReference type="SAM" id="Phobius"/>
    </source>
</evidence>
<dbReference type="Proteomes" id="UP000424462">
    <property type="component" value="Chromosome"/>
</dbReference>
<evidence type="ECO:0000256" key="4">
    <source>
        <dbReference type="ARBA" id="ARBA00022842"/>
    </source>
</evidence>
<dbReference type="InterPro" id="IPR023214">
    <property type="entry name" value="HAD_sf"/>
</dbReference>
<dbReference type="EMBL" id="CP046455">
    <property type="protein sequence ID" value="QGU06279.1"/>
    <property type="molecule type" value="Genomic_DNA"/>
</dbReference>
<dbReference type="InterPro" id="IPR050582">
    <property type="entry name" value="HAD-like_SerB"/>
</dbReference>
<keyword evidence="3 6" id="KW-0378">Hydrolase</keyword>
<keyword evidence="7" id="KW-1185">Reference proteome</keyword>
<feature type="transmembrane region" description="Helical" evidence="5">
    <location>
        <begin position="277"/>
        <end position="297"/>
    </location>
</feature>
<evidence type="ECO:0000313" key="7">
    <source>
        <dbReference type="Proteomes" id="UP000424462"/>
    </source>
</evidence>
<evidence type="ECO:0000313" key="6">
    <source>
        <dbReference type="EMBL" id="QGU06279.1"/>
    </source>
</evidence>
<evidence type="ECO:0000256" key="2">
    <source>
        <dbReference type="ARBA" id="ARBA00022723"/>
    </source>
</evidence>
<dbReference type="Gene3D" id="3.40.50.1000">
    <property type="entry name" value="HAD superfamily/HAD-like"/>
    <property type="match status" value="1"/>
</dbReference>
<dbReference type="GO" id="GO:0016787">
    <property type="term" value="F:hydrolase activity"/>
    <property type="evidence" value="ECO:0007669"/>
    <property type="project" value="UniProtKB-KW"/>
</dbReference>
<reference evidence="6 7" key="1">
    <citation type="submission" date="2019-11" db="EMBL/GenBank/DDBJ databases">
        <title>Complete genome sequence of Corynebacterium kalinowskii 1959, a novel Corynebacterium species isolated from soil of a small paddock in Vilsendorf, Germany.</title>
        <authorList>
            <person name="Schaffert L."/>
            <person name="Ruwe M."/>
            <person name="Milse J."/>
            <person name="Hanuschka K."/>
            <person name="Ortseifen V."/>
            <person name="Droste J."/>
            <person name="Brandt D."/>
            <person name="Schlueter L."/>
            <person name="Kutter Y."/>
            <person name="Vinke S."/>
            <person name="Viehoefer P."/>
            <person name="Jacob L."/>
            <person name="Luebke N.-C."/>
            <person name="Schulte-Berndt E."/>
            <person name="Hain C."/>
            <person name="Linder M."/>
            <person name="Schmidt P."/>
            <person name="Wollenschlaeger L."/>
            <person name="Luttermann T."/>
            <person name="Thieme E."/>
            <person name="Hassa J."/>
            <person name="Haak M."/>
            <person name="Wittchen M."/>
            <person name="Mentz A."/>
            <person name="Persicke M."/>
            <person name="Busche T."/>
            <person name="Ruckert C."/>
        </authorList>
    </citation>
    <scope>NUCLEOTIDE SEQUENCE [LARGE SCALE GENOMIC DNA]</scope>
    <source>
        <strain evidence="6 7">2039</strain>
    </source>
</reference>
<keyword evidence="2" id="KW-0479">Metal-binding</keyword>
<dbReference type="NCBIfam" id="TIGR01490">
    <property type="entry name" value="HAD-SF-IB-hyp1"/>
    <property type="match status" value="1"/>
</dbReference>
<comment type="similarity">
    <text evidence="1">Belongs to the HAD-like hydrolase superfamily. SerB family.</text>
</comment>
<keyword evidence="5" id="KW-1133">Transmembrane helix</keyword>
<dbReference type="PANTHER" id="PTHR43344:SF13">
    <property type="entry name" value="PHOSPHATASE RV3661-RELATED"/>
    <property type="match status" value="1"/>
</dbReference>
<dbReference type="SUPFAM" id="SSF56784">
    <property type="entry name" value="HAD-like"/>
    <property type="match status" value="1"/>
</dbReference>
<gene>
    <name evidence="6" type="primary">serB1</name>
    <name evidence="6" type="ORF">COCCU_01595</name>
</gene>
<dbReference type="NCBIfam" id="TIGR01488">
    <property type="entry name" value="HAD-SF-IB"/>
    <property type="match status" value="1"/>
</dbReference>
<organism evidence="6 7">
    <name type="scientific">Corynebacterium occultum</name>
    <dbReference type="NCBI Taxonomy" id="2675219"/>
    <lineage>
        <taxon>Bacteria</taxon>
        <taxon>Bacillati</taxon>
        <taxon>Actinomycetota</taxon>
        <taxon>Actinomycetes</taxon>
        <taxon>Mycobacteriales</taxon>
        <taxon>Corynebacteriaceae</taxon>
        <taxon>Corynebacterium</taxon>
    </lineage>
</organism>
<accession>A0A6B8VTA7</accession>